<dbReference type="Gene3D" id="3.20.20.100">
    <property type="entry name" value="NADP-dependent oxidoreductase domain"/>
    <property type="match status" value="1"/>
</dbReference>
<organism evidence="3 4">
    <name type="scientific">Nocardia alba</name>
    <dbReference type="NCBI Taxonomy" id="225051"/>
    <lineage>
        <taxon>Bacteria</taxon>
        <taxon>Bacillati</taxon>
        <taxon>Actinomycetota</taxon>
        <taxon>Actinomycetes</taxon>
        <taxon>Mycobacteriales</taxon>
        <taxon>Nocardiaceae</taxon>
        <taxon>Nocardia</taxon>
    </lineage>
</organism>
<dbReference type="Pfam" id="PF00248">
    <property type="entry name" value="Aldo_ket_red"/>
    <property type="match status" value="1"/>
</dbReference>
<dbReference type="SUPFAM" id="SSF51430">
    <property type="entry name" value="NAD(P)-linked oxidoreductase"/>
    <property type="match status" value="1"/>
</dbReference>
<dbReference type="InterPro" id="IPR020471">
    <property type="entry name" value="AKR"/>
</dbReference>
<dbReference type="FunFam" id="3.20.20.100:FF:000004">
    <property type="entry name" value="Oxidoreductase, aldo/keto reductase"/>
    <property type="match status" value="1"/>
</dbReference>
<dbReference type="RefSeq" id="WP_067453198.1">
    <property type="nucleotide sequence ID" value="NZ_SMFR01000003.1"/>
</dbReference>
<protein>
    <submittedName>
        <fullName evidence="3">Aryl-alcohol dehydrogenase-like predicted oxidoreductase</fullName>
    </submittedName>
</protein>
<dbReference type="OrthoDB" id="9768793at2"/>
<dbReference type="EMBL" id="SMFR01000003">
    <property type="protein sequence ID" value="TCJ95607.1"/>
    <property type="molecule type" value="Genomic_DNA"/>
</dbReference>
<comment type="caution">
    <text evidence="3">The sequence shown here is derived from an EMBL/GenBank/DDBJ whole genome shotgun (WGS) entry which is preliminary data.</text>
</comment>
<feature type="domain" description="NADP-dependent oxidoreductase" evidence="2">
    <location>
        <begin position="21"/>
        <end position="317"/>
    </location>
</feature>
<dbReference type="InterPro" id="IPR036812">
    <property type="entry name" value="NAD(P)_OxRdtase_dom_sf"/>
</dbReference>
<evidence type="ECO:0000256" key="1">
    <source>
        <dbReference type="ARBA" id="ARBA00023002"/>
    </source>
</evidence>
<sequence length="345" mass="37262">MSLSDLRLLGRTGVRVSPYALGTMNFGSRGGTTHEESIALIHRALDAGINIVDTADTYSRGESEIIVGKALRGRRDEVILASKFHNAVDDDPTHRGNSRRWIARAVEDSLRRLDTDHLDLYQVHRPESVTALEETVAALDDLVRAGKIRYYGTSVFSPGELIEAQWIADRTKANRSAAEQVPYSPLIRGIERETLPIARKYGLGVITYGPLAAGWLSGEYRIGGPQPSSHRAELIPGRFDIDAPANAAKLAAADALAVLAAESGLTLIQLAIGFVLAHPDVSAAIIGPRTEEHLDAYLGAAEVVLTEEILDRIDEIVPPGTIFADRDTGKIPDALADAALRRRAA</sequence>
<keyword evidence="1" id="KW-0560">Oxidoreductase</keyword>
<accession>A0A4R1FLC6</accession>
<dbReference type="PANTHER" id="PTHR43364">
    <property type="entry name" value="NADH-SPECIFIC METHYLGLYOXAL REDUCTASE-RELATED"/>
    <property type="match status" value="1"/>
</dbReference>
<dbReference type="Proteomes" id="UP000294856">
    <property type="component" value="Unassembled WGS sequence"/>
</dbReference>
<evidence type="ECO:0000259" key="2">
    <source>
        <dbReference type="Pfam" id="PF00248"/>
    </source>
</evidence>
<dbReference type="GO" id="GO:0016491">
    <property type="term" value="F:oxidoreductase activity"/>
    <property type="evidence" value="ECO:0007669"/>
    <property type="project" value="UniProtKB-KW"/>
</dbReference>
<reference evidence="3 4" key="1">
    <citation type="submission" date="2019-03" db="EMBL/GenBank/DDBJ databases">
        <title>Genomic Encyclopedia of Type Strains, Phase IV (KMG-IV): sequencing the most valuable type-strain genomes for metagenomic binning, comparative biology and taxonomic classification.</title>
        <authorList>
            <person name="Goeker M."/>
        </authorList>
    </citation>
    <scope>NUCLEOTIDE SEQUENCE [LARGE SCALE GENOMIC DNA]</scope>
    <source>
        <strain evidence="3 4">DSM 44684</strain>
    </source>
</reference>
<dbReference type="AlphaFoldDB" id="A0A4R1FLC6"/>
<dbReference type="InterPro" id="IPR023210">
    <property type="entry name" value="NADP_OxRdtase_dom"/>
</dbReference>
<gene>
    <name evidence="3" type="ORF">DFR71_4522</name>
</gene>
<dbReference type="InterPro" id="IPR050523">
    <property type="entry name" value="AKR_Detox_Biosynth"/>
</dbReference>
<evidence type="ECO:0000313" key="4">
    <source>
        <dbReference type="Proteomes" id="UP000294856"/>
    </source>
</evidence>
<dbReference type="GO" id="GO:0005829">
    <property type="term" value="C:cytosol"/>
    <property type="evidence" value="ECO:0007669"/>
    <property type="project" value="TreeGrafter"/>
</dbReference>
<proteinExistence type="predicted"/>
<name>A0A4R1FLC6_9NOCA</name>
<evidence type="ECO:0000313" key="3">
    <source>
        <dbReference type="EMBL" id="TCJ95607.1"/>
    </source>
</evidence>
<dbReference type="PRINTS" id="PR00069">
    <property type="entry name" value="ALDKETRDTASE"/>
</dbReference>
<dbReference type="PANTHER" id="PTHR43364:SF4">
    <property type="entry name" value="NAD(P)-LINKED OXIDOREDUCTASE SUPERFAMILY PROTEIN"/>
    <property type="match status" value="1"/>
</dbReference>
<dbReference type="STRING" id="1210063.GCA_001612665_04008"/>
<keyword evidence="4" id="KW-1185">Reference proteome</keyword>